<evidence type="ECO:0000256" key="1">
    <source>
        <dbReference type="SAM" id="Coils"/>
    </source>
</evidence>
<dbReference type="EMBL" id="MUJZ01004478">
    <property type="protein sequence ID" value="OTF83248.1"/>
    <property type="molecule type" value="Genomic_DNA"/>
</dbReference>
<feature type="region of interest" description="Disordered" evidence="2">
    <location>
        <begin position="148"/>
        <end position="174"/>
    </location>
</feature>
<accession>A0A1Y3BTE4</accession>
<comment type="caution">
    <text evidence="3">The sequence shown here is derived from an EMBL/GenBank/DDBJ whole genome shotgun (WGS) entry which is preliminary data.</text>
</comment>
<gene>
    <name evidence="3" type="ORF">BLA29_011727</name>
</gene>
<dbReference type="Proteomes" id="UP000194236">
    <property type="component" value="Unassembled WGS sequence"/>
</dbReference>
<keyword evidence="1" id="KW-0175">Coiled coil</keyword>
<dbReference type="AlphaFoldDB" id="A0A1Y3BTE4"/>
<dbReference type="GO" id="GO:0051087">
    <property type="term" value="F:protein-folding chaperone binding"/>
    <property type="evidence" value="ECO:0007669"/>
    <property type="project" value="TreeGrafter"/>
</dbReference>
<proteinExistence type="predicted"/>
<feature type="compositionally biased region" description="Polar residues" evidence="2">
    <location>
        <begin position="163"/>
        <end position="174"/>
    </location>
</feature>
<dbReference type="PANTHER" id="PTHR10721">
    <property type="entry name" value="MITOCHONDRIAL IMPORT INNER MEMBRANE TRANSLOCASE SUBUNIT TIM44"/>
    <property type="match status" value="1"/>
</dbReference>
<evidence type="ECO:0000313" key="4">
    <source>
        <dbReference type="Proteomes" id="UP000194236"/>
    </source>
</evidence>
<keyword evidence="4" id="KW-1185">Reference proteome</keyword>
<dbReference type="InterPro" id="IPR039544">
    <property type="entry name" value="Tim44-like"/>
</dbReference>
<dbReference type="GO" id="GO:0030150">
    <property type="term" value="P:protein import into mitochondrial matrix"/>
    <property type="evidence" value="ECO:0007669"/>
    <property type="project" value="TreeGrafter"/>
</dbReference>
<feature type="coiled-coil region" evidence="1">
    <location>
        <begin position="15"/>
        <end position="61"/>
    </location>
</feature>
<dbReference type="PANTHER" id="PTHR10721:SF1">
    <property type="entry name" value="MITOCHONDRIAL IMPORT INNER MEMBRANE TRANSLOCASE SUBUNIT TIM44"/>
    <property type="match status" value="1"/>
</dbReference>
<evidence type="ECO:0000256" key="2">
    <source>
        <dbReference type="SAM" id="MobiDB-lite"/>
    </source>
</evidence>
<sequence length="174" mass="19989">MTNNRQNKGFLGQIFDNLKEELDKSKEMKENLRKFREEAQKLEDSEALKQARKKFQNIEAETSKGSQQIIEQIDSIKQKISKGLEEASKTEIGKKGKEAAEELSKQAKKAAEQIEHISKSDAFQAVSKTVQTVKEEIGETPLSTARFYRPPEKLRKRKEYSDQFVSSRPIQPNE</sequence>
<organism evidence="3 4">
    <name type="scientific">Euroglyphus maynei</name>
    <name type="common">Mayne's house dust mite</name>
    <dbReference type="NCBI Taxonomy" id="6958"/>
    <lineage>
        <taxon>Eukaryota</taxon>
        <taxon>Metazoa</taxon>
        <taxon>Ecdysozoa</taxon>
        <taxon>Arthropoda</taxon>
        <taxon>Chelicerata</taxon>
        <taxon>Arachnida</taxon>
        <taxon>Acari</taxon>
        <taxon>Acariformes</taxon>
        <taxon>Sarcoptiformes</taxon>
        <taxon>Astigmata</taxon>
        <taxon>Psoroptidia</taxon>
        <taxon>Analgoidea</taxon>
        <taxon>Pyroglyphidae</taxon>
        <taxon>Pyroglyphinae</taxon>
        <taxon>Euroglyphus</taxon>
    </lineage>
</organism>
<name>A0A1Y3BTE4_EURMA</name>
<dbReference type="OrthoDB" id="10265990at2759"/>
<reference evidence="3 4" key="1">
    <citation type="submission" date="2017-03" db="EMBL/GenBank/DDBJ databases">
        <title>Genome Survey of Euroglyphus maynei.</title>
        <authorList>
            <person name="Arlian L.G."/>
            <person name="Morgan M.S."/>
            <person name="Rider S.D."/>
        </authorList>
    </citation>
    <scope>NUCLEOTIDE SEQUENCE [LARGE SCALE GENOMIC DNA]</scope>
    <source>
        <strain evidence="3">Arlian Lab</strain>
        <tissue evidence="3">Whole body</tissue>
    </source>
</reference>
<protein>
    <submittedName>
        <fullName evidence="3">Uncharacterized protein</fullName>
    </submittedName>
</protein>
<dbReference type="GO" id="GO:0005743">
    <property type="term" value="C:mitochondrial inner membrane"/>
    <property type="evidence" value="ECO:0007669"/>
    <property type="project" value="TreeGrafter"/>
</dbReference>
<evidence type="ECO:0000313" key="3">
    <source>
        <dbReference type="EMBL" id="OTF83248.1"/>
    </source>
</evidence>